<evidence type="ECO:0000313" key="3">
    <source>
        <dbReference type="Proteomes" id="UP001180825"/>
    </source>
</evidence>
<protein>
    <submittedName>
        <fullName evidence="2">Regulator of sigma D</fullName>
    </submittedName>
</protein>
<organism evidence="2 3">
    <name type="scientific">Roseateles asaccharophilus</name>
    <dbReference type="NCBI Taxonomy" id="582607"/>
    <lineage>
        <taxon>Bacteria</taxon>
        <taxon>Pseudomonadati</taxon>
        <taxon>Pseudomonadota</taxon>
        <taxon>Betaproteobacteria</taxon>
        <taxon>Burkholderiales</taxon>
        <taxon>Sphaerotilaceae</taxon>
        <taxon>Roseateles</taxon>
    </lineage>
</organism>
<feature type="domain" description="Abortive phage infection protein C-terminal" evidence="1">
    <location>
        <begin position="274"/>
        <end position="517"/>
    </location>
</feature>
<dbReference type="Pfam" id="PF10592">
    <property type="entry name" value="AIPR"/>
    <property type="match status" value="1"/>
</dbReference>
<accession>A0ABU2A5P5</accession>
<dbReference type="InterPro" id="IPR018891">
    <property type="entry name" value="AIPR_C"/>
</dbReference>
<sequence length="581" mass="65734">MQLSDAPPENTIAINMHRIIKSHLDNFSKSFGLTDLNEAEQFEMFVNYAVLTPKISTTFELGDVTTGDADDGIDGVAVIVDEELLVSEEDAESIFKSDRKNHDVEIVFVQAKRSDSFDLGDFLKFKESVQKFINADDYEVDDEVQNNANSIYDVCLRNVPKIRGGKPSITARFVTTGVYNEPEALEAARKKFERELKSVGYFSTIDVRFVGRDELTALWVSTYSGIQAQLPIFSNAPLPKIAGIEEAYLVVASAKDVVENLLVSDDGNLRTQVFEENVRSFLGSENPVNRSIAETLNDAKASTRFPVMNNGITIVSPDVRVQGNVLHLENYQIVNGCQTSNVLYENRKILSDRIMVNLKIVETSNEDVFAELVRATNSQSKIEENQFFSLRPIVKRVEQYFDSFEDQDGRLYFERRDRQFIGRDVPAVRVFSVHTAAKCVAAMFYHRPELAYRYPKQMYELIGEKMFSESNKECIFYCSSLALYRLHLLVSNGTIPQNMRKFKWHILALVRVIIAGEKMPELNSKKMDAYCQKVIDALSKHGATAVAPFKKAAAIVQSMGDISSDRLKRQTVLDEMLKKIK</sequence>
<gene>
    <name evidence="2" type="ORF">J2X21_001581</name>
</gene>
<keyword evidence="3" id="KW-1185">Reference proteome</keyword>
<evidence type="ECO:0000259" key="1">
    <source>
        <dbReference type="Pfam" id="PF10592"/>
    </source>
</evidence>
<dbReference type="RefSeq" id="WP_310326952.1">
    <property type="nucleotide sequence ID" value="NZ_JAVDXV010000002.1"/>
</dbReference>
<reference evidence="2 3" key="1">
    <citation type="submission" date="2023-07" db="EMBL/GenBank/DDBJ databases">
        <title>Sorghum-associated microbial communities from plants grown in Nebraska, USA.</title>
        <authorList>
            <person name="Schachtman D."/>
        </authorList>
    </citation>
    <scope>NUCLEOTIDE SEQUENCE [LARGE SCALE GENOMIC DNA]</scope>
    <source>
        <strain evidence="2 3">BE316</strain>
    </source>
</reference>
<proteinExistence type="predicted"/>
<evidence type="ECO:0000313" key="2">
    <source>
        <dbReference type="EMBL" id="MDR7332455.1"/>
    </source>
</evidence>
<comment type="caution">
    <text evidence="2">The sequence shown here is derived from an EMBL/GenBank/DDBJ whole genome shotgun (WGS) entry which is preliminary data.</text>
</comment>
<name>A0ABU2A5P5_9BURK</name>
<dbReference type="EMBL" id="JAVDXV010000002">
    <property type="protein sequence ID" value="MDR7332455.1"/>
    <property type="molecule type" value="Genomic_DNA"/>
</dbReference>
<dbReference type="Proteomes" id="UP001180825">
    <property type="component" value="Unassembled WGS sequence"/>
</dbReference>